<keyword evidence="4 5" id="KW-0472">Membrane</keyword>
<feature type="transmembrane region" description="Helical" evidence="5">
    <location>
        <begin position="42"/>
        <end position="65"/>
    </location>
</feature>
<sequence>MQKMTKFVLFLLFSLASAQNTTDTGSAPTQAQHTAVEVFFGYTPSVLAAMFAGAVYLLSGIVLLYQVCKERDWWGICLPIGAFAMSLGFGVRILLHSKDHQSKTVLIPEEVLVSCSPAAYLAFNYIVYGRLLRFNIGSRHSLIRPNWIAAFFVTSDISTFVIQAGGAALLVSADTADRGEKVFQIGVTLQSVSYYLFCVLLIWTWWSIRKERIATGRECWWMAYKLLGISSAFIVIRTAYRILESFSGRGSTIRSHELFLYALDVTPLFIAIAFYIFWWPGKYMDGDSITDGLPNYQKVKQNETIYNVIPLAPSRGYHAY</sequence>
<reference evidence="7 8" key="1">
    <citation type="submission" date="2024-01" db="EMBL/GenBank/DDBJ databases">
        <title>A draft genome for the cacao thread blight pathogen Marasmiellus scandens.</title>
        <authorList>
            <person name="Baruah I.K."/>
            <person name="Leung J."/>
            <person name="Bukari Y."/>
            <person name="Amoako-Attah I."/>
            <person name="Meinhardt L.W."/>
            <person name="Bailey B.A."/>
            <person name="Cohen S.P."/>
        </authorList>
    </citation>
    <scope>NUCLEOTIDE SEQUENCE [LARGE SCALE GENOMIC DNA]</scope>
    <source>
        <strain evidence="7 8">GH-19</strain>
    </source>
</reference>
<gene>
    <name evidence="7" type="ORF">VKT23_001633</name>
</gene>
<dbReference type="Pfam" id="PF04479">
    <property type="entry name" value="RTA1"/>
    <property type="match status" value="1"/>
</dbReference>
<feature type="transmembrane region" description="Helical" evidence="5">
    <location>
        <begin position="259"/>
        <end position="278"/>
    </location>
</feature>
<evidence type="ECO:0000256" key="4">
    <source>
        <dbReference type="ARBA" id="ARBA00023136"/>
    </source>
</evidence>
<feature type="transmembrane region" description="Helical" evidence="5">
    <location>
        <begin position="220"/>
        <end position="239"/>
    </location>
</feature>
<name>A0ABR1K377_9AGAR</name>
<accession>A0ABR1K377</accession>
<feature type="transmembrane region" description="Helical" evidence="5">
    <location>
        <begin position="72"/>
        <end position="91"/>
    </location>
</feature>
<protein>
    <recommendedName>
        <fullName evidence="9">RTA1-like protein</fullName>
    </recommendedName>
</protein>
<dbReference type="EMBL" id="JBANRG010000002">
    <property type="protein sequence ID" value="KAK7470195.1"/>
    <property type="molecule type" value="Genomic_DNA"/>
</dbReference>
<keyword evidence="6" id="KW-0732">Signal</keyword>
<dbReference type="PANTHER" id="PTHR31465:SF1">
    <property type="entry name" value="PROTEIN RTA1-RELATED"/>
    <property type="match status" value="1"/>
</dbReference>
<evidence type="ECO:0000313" key="7">
    <source>
        <dbReference type="EMBL" id="KAK7470195.1"/>
    </source>
</evidence>
<evidence type="ECO:0000256" key="3">
    <source>
        <dbReference type="ARBA" id="ARBA00022989"/>
    </source>
</evidence>
<evidence type="ECO:0000256" key="1">
    <source>
        <dbReference type="ARBA" id="ARBA00004141"/>
    </source>
</evidence>
<keyword evidence="3 5" id="KW-1133">Transmembrane helix</keyword>
<evidence type="ECO:0000313" key="8">
    <source>
        <dbReference type="Proteomes" id="UP001498398"/>
    </source>
</evidence>
<evidence type="ECO:0000256" key="5">
    <source>
        <dbReference type="SAM" id="Phobius"/>
    </source>
</evidence>
<feature type="transmembrane region" description="Helical" evidence="5">
    <location>
        <begin position="111"/>
        <end position="128"/>
    </location>
</feature>
<evidence type="ECO:0000256" key="2">
    <source>
        <dbReference type="ARBA" id="ARBA00022692"/>
    </source>
</evidence>
<organism evidence="7 8">
    <name type="scientific">Marasmiellus scandens</name>
    <dbReference type="NCBI Taxonomy" id="2682957"/>
    <lineage>
        <taxon>Eukaryota</taxon>
        <taxon>Fungi</taxon>
        <taxon>Dikarya</taxon>
        <taxon>Basidiomycota</taxon>
        <taxon>Agaricomycotina</taxon>
        <taxon>Agaricomycetes</taxon>
        <taxon>Agaricomycetidae</taxon>
        <taxon>Agaricales</taxon>
        <taxon>Marasmiineae</taxon>
        <taxon>Omphalotaceae</taxon>
        <taxon>Marasmiellus</taxon>
    </lineage>
</organism>
<comment type="subcellular location">
    <subcellularLocation>
        <location evidence="1">Membrane</location>
        <topology evidence="1">Multi-pass membrane protein</topology>
    </subcellularLocation>
</comment>
<keyword evidence="2 5" id="KW-0812">Transmembrane</keyword>
<comment type="caution">
    <text evidence="7">The sequence shown here is derived from an EMBL/GenBank/DDBJ whole genome shotgun (WGS) entry which is preliminary data.</text>
</comment>
<feature type="transmembrane region" description="Helical" evidence="5">
    <location>
        <begin position="148"/>
        <end position="172"/>
    </location>
</feature>
<evidence type="ECO:0008006" key="9">
    <source>
        <dbReference type="Google" id="ProtNLM"/>
    </source>
</evidence>
<proteinExistence type="predicted"/>
<feature type="signal peptide" evidence="6">
    <location>
        <begin position="1"/>
        <end position="18"/>
    </location>
</feature>
<dbReference type="Proteomes" id="UP001498398">
    <property type="component" value="Unassembled WGS sequence"/>
</dbReference>
<keyword evidence="8" id="KW-1185">Reference proteome</keyword>
<feature type="chain" id="PRO_5045790377" description="RTA1-like protein" evidence="6">
    <location>
        <begin position="19"/>
        <end position="320"/>
    </location>
</feature>
<dbReference type="InterPro" id="IPR007568">
    <property type="entry name" value="RTA1"/>
</dbReference>
<dbReference type="PANTHER" id="PTHR31465">
    <property type="entry name" value="PROTEIN RTA1-RELATED"/>
    <property type="match status" value="1"/>
</dbReference>
<evidence type="ECO:0000256" key="6">
    <source>
        <dbReference type="SAM" id="SignalP"/>
    </source>
</evidence>
<feature type="transmembrane region" description="Helical" evidence="5">
    <location>
        <begin position="192"/>
        <end position="208"/>
    </location>
</feature>